<keyword evidence="5 7" id="KW-1133">Transmembrane helix</keyword>
<protein>
    <submittedName>
        <fullName evidence="9">Peptide/nickel transport system permease protein</fullName>
    </submittedName>
</protein>
<feature type="transmembrane region" description="Helical" evidence="7">
    <location>
        <begin position="123"/>
        <end position="146"/>
    </location>
</feature>
<dbReference type="PROSITE" id="PS50928">
    <property type="entry name" value="ABC_TM1"/>
    <property type="match status" value="1"/>
</dbReference>
<sequence length="397" mass="43773">MEPLSWIEIITRVLLQFTPVWLSLVILFVLSITYKRKLGLYGKLFDSTIGMIGFALVMFWVFTGIFGSFGMIVTHDALAQVSGMKNELPGAPLPNPDEGQYPYYLFGGDNLARDVFSRMVKGAWIVVQIAPLATLFAFMVGITLGLPAGYYGGRLDTFLSFLANLILAFPVILLFYLLVTPEIVETGIPSYMATVLFVFPLVFVGVLLNSRYKTQPNIRAPLLIGVLGIMGWLYLSLISEIGSKVAVLPGFLDLFDIPSGILVVFVSVVFVNSPTVFRIVRGLAMDIKTRDYVAAAQTRGEGPWYIMLWEILPNARGPLIVDFCLRIGYTTILLGTLGFFGLGLSPESPDWGTTINDGRRLLQIYLHPAIVPALSLLSMVLGLNLLADGLREESLRD</sequence>
<dbReference type="CDD" id="cd06261">
    <property type="entry name" value="TM_PBP2"/>
    <property type="match status" value="1"/>
</dbReference>
<accession>A0A1M5VIK8</accession>
<feature type="transmembrane region" description="Helical" evidence="7">
    <location>
        <begin position="191"/>
        <end position="208"/>
    </location>
</feature>
<dbReference type="GO" id="GO:0005886">
    <property type="term" value="C:plasma membrane"/>
    <property type="evidence" value="ECO:0007669"/>
    <property type="project" value="UniProtKB-SubCell"/>
</dbReference>
<organism evidence="9 10">
    <name type="scientific">Marivita hallyeonensis</name>
    <dbReference type="NCBI Taxonomy" id="996342"/>
    <lineage>
        <taxon>Bacteria</taxon>
        <taxon>Pseudomonadati</taxon>
        <taxon>Pseudomonadota</taxon>
        <taxon>Alphaproteobacteria</taxon>
        <taxon>Rhodobacterales</taxon>
        <taxon>Roseobacteraceae</taxon>
        <taxon>Marivita</taxon>
    </lineage>
</organism>
<evidence type="ECO:0000313" key="9">
    <source>
        <dbReference type="EMBL" id="SHH75018.1"/>
    </source>
</evidence>
<dbReference type="InterPro" id="IPR000515">
    <property type="entry name" value="MetI-like"/>
</dbReference>
<comment type="similarity">
    <text evidence="7">Belongs to the binding-protein-dependent transport system permease family.</text>
</comment>
<keyword evidence="3" id="KW-1003">Cell membrane</keyword>
<name>A0A1M5VIK8_9RHOB</name>
<proteinExistence type="inferred from homology"/>
<dbReference type="STRING" id="996342.SAMN05443551_2890"/>
<evidence type="ECO:0000313" key="10">
    <source>
        <dbReference type="Proteomes" id="UP000184221"/>
    </source>
</evidence>
<feature type="transmembrane region" description="Helical" evidence="7">
    <location>
        <begin position="220"/>
        <end position="237"/>
    </location>
</feature>
<dbReference type="GO" id="GO:0015031">
    <property type="term" value="P:protein transport"/>
    <property type="evidence" value="ECO:0007669"/>
    <property type="project" value="UniProtKB-KW"/>
</dbReference>
<evidence type="ECO:0000256" key="1">
    <source>
        <dbReference type="ARBA" id="ARBA00004651"/>
    </source>
</evidence>
<evidence type="ECO:0000259" key="8">
    <source>
        <dbReference type="PROSITE" id="PS50928"/>
    </source>
</evidence>
<feature type="domain" description="ABC transmembrane type-1" evidence="8">
    <location>
        <begin position="123"/>
        <end position="387"/>
    </location>
</feature>
<dbReference type="InterPro" id="IPR035906">
    <property type="entry name" value="MetI-like_sf"/>
</dbReference>
<dbReference type="Pfam" id="PF00528">
    <property type="entry name" value="BPD_transp_1"/>
    <property type="match status" value="1"/>
</dbReference>
<dbReference type="Gene3D" id="1.10.3720.10">
    <property type="entry name" value="MetI-like"/>
    <property type="match status" value="1"/>
</dbReference>
<feature type="transmembrane region" description="Helical" evidence="7">
    <location>
        <begin position="364"/>
        <end position="387"/>
    </location>
</feature>
<feature type="transmembrane region" description="Helical" evidence="7">
    <location>
        <begin position="158"/>
        <end position="179"/>
    </location>
</feature>
<keyword evidence="6 7" id="KW-0472">Membrane</keyword>
<feature type="transmembrane region" description="Helical" evidence="7">
    <location>
        <begin position="51"/>
        <end position="73"/>
    </location>
</feature>
<dbReference type="Proteomes" id="UP000184221">
    <property type="component" value="Unassembled WGS sequence"/>
</dbReference>
<evidence type="ECO:0000256" key="7">
    <source>
        <dbReference type="RuleBase" id="RU363032"/>
    </source>
</evidence>
<evidence type="ECO:0000256" key="6">
    <source>
        <dbReference type="ARBA" id="ARBA00023136"/>
    </source>
</evidence>
<keyword evidence="10" id="KW-1185">Reference proteome</keyword>
<dbReference type="PANTHER" id="PTHR43386:SF25">
    <property type="entry name" value="PEPTIDE ABC TRANSPORTER PERMEASE PROTEIN"/>
    <property type="match status" value="1"/>
</dbReference>
<dbReference type="GO" id="GO:0055085">
    <property type="term" value="P:transmembrane transport"/>
    <property type="evidence" value="ECO:0007669"/>
    <property type="project" value="InterPro"/>
</dbReference>
<dbReference type="GO" id="GO:0015833">
    <property type="term" value="P:peptide transport"/>
    <property type="evidence" value="ECO:0007669"/>
    <property type="project" value="UniProtKB-KW"/>
</dbReference>
<gene>
    <name evidence="9" type="ORF">SAMN05443551_2890</name>
</gene>
<evidence type="ECO:0000256" key="3">
    <source>
        <dbReference type="ARBA" id="ARBA00022475"/>
    </source>
</evidence>
<evidence type="ECO:0000256" key="5">
    <source>
        <dbReference type="ARBA" id="ARBA00022989"/>
    </source>
</evidence>
<comment type="subcellular location">
    <subcellularLocation>
        <location evidence="1 7">Cell membrane</location>
        <topology evidence="1 7">Multi-pass membrane protein</topology>
    </subcellularLocation>
</comment>
<evidence type="ECO:0000256" key="4">
    <source>
        <dbReference type="ARBA" id="ARBA00022692"/>
    </source>
</evidence>
<evidence type="ECO:0000256" key="2">
    <source>
        <dbReference type="ARBA" id="ARBA00022448"/>
    </source>
</evidence>
<dbReference type="EMBL" id="FQXC01000004">
    <property type="protein sequence ID" value="SHH75018.1"/>
    <property type="molecule type" value="Genomic_DNA"/>
</dbReference>
<dbReference type="SUPFAM" id="SSF161098">
    <property type="entry name" value="MetI-like"/>
    <property type="match status" value="1"/>
</dbReference>
<dbReference type="AlphaFoldDB" id="A0A1M5VIK8"/>
<keyword evidence="2 7" id="KW-0813">Transport</keyword>
<dbReference type="RefSeq" id="WP_072778553.1">
    <property type="nucleotide sequence ID" value="NZ_FQXC01000004.1"/>
</dbReference>
<dbReference type="InterPro" id="IPR050366">
    <property type="entry name" value="BP-dependent_transpt_permease"/>
</dbReference>
<keyword evidence="4 7" id="KW-0812">Transmembrane</keyword>
<reference evidence="9 10" key="1">
    <citation type="submission" date="2016-11" db="EMBL/GenBank/DDBJ databases">
        <authorList>
            <person name="Jaros S."/>
            <person name="Januszkiewicz K."/>
            <person name="Wedrychowicz H."/>
        </authorList>
    </citation>
    <scope>NUCLEOTIDE SEQUENCE [LARGE SCALE GENOMIC DNA]</scope>
    <source>
        <strain evidence="9 10">DSM 29431</strain>
    </source>
</reference>
<dbReference type="PANTHER" id="PTHR43386">
    <property type="entry name" value="OLIGOPEPTIDE TRANSPORT SYSTEM PERMEASE PROTEIN APPC"/>
    <property type="match status" value="1"/>
</dbReference>
<feature type="transmembrane region" description="Helical" evidence="7">
    <location>
        <begin position="257"/>
        <end position="280"/>
    </location>
</feature>
<feature type="transmembrane region" description="Helical" evidence="7">
    <location>
        <begin position="6"/>
        <end position="30"/>
    </location>
</feature>
<feature type="transmembrane region" description="Helical" evidence="7">
    <location>
        <begin position="323"/>
        <end position="344"/>
    </location>
</feature>
<dbReference type="OrthoDB" id="9766870at2"/>